<name>A0A6J8D9L9_MYTCO</name>
<evidence type="ECO:0000313" key="9">
    <source>
        <dbReference type="EMBL" id="CAC5403800.1"/>
    </source>
</evidence>
<dbReference type="GO" id="GO:0016020">
    <property type="term" value="C:membrane"/>
    <property type="evidence" value="ECO:0007669"/>
    <property type="project" value="UniProtKB-SubCell"/>
</dbReference>
<dbReference type="InterPro" id="IPR013783">
    <property type="entry name" value="Ig-like_fold"/>
</dbReference>
<dbReference type="Proteomes" id="UP000507470">
    <property type="component" value="Unassembled WGS sequence"/>
</dbReference>
<evidence type="ECO:0000256" key="6">
    <source>
        <dbReference type="SAM" id="SignalP"/>
    </source>
</evidence>
<dbReference type="PROSITE" id="PS50853">
    <property type="entry name" value="FN3"/>
    <property type="match status" value="1"/>
</dbReference>
<dbReference type="PANTHER" id="PTHR11640">
    <property type="entry name" value="NEPHRIN"/>
    <property type="match status" value="1"/>
</dbReference>
<dbReference type="SMART" id="SM00408">
    <property type="entry name" value="IGc2"/>
    <property type="match status" value="2"/>
</dbReference>
<dbReference type="InterPro" id="IPR003961">
    <property type="entry name" value="FN3_dom"/>
</dbReference>
<dbReference type="SMART" id="SM00409">
    <property type="entry name" value="IG"/>
    <property type="match status" value="2"/>
</dbReference>
<organism evidence="9 10">
    <name type="scientific">Mytilus coruscus</name>
    <name type="common">Sea mussel</name>
    <dbReference type="NCBI Taxonomy" id="42192"/>
    <lineage>
        <taxon>Eukaryota</taxon>
        <taxon>Metazoa</taxon>
        <taxon>Spiralia</taxon>
        <taxon>Lophotrochozoa</taxon>
        <taxon>Mollusca</taxon>
        <taxon>Bivalvia</taxon>
        <taxon>Autobranchia</taxon>
        <taxon>Pteriomorphia</taxon>
        <taxon>Mytilida</taxon>
        <taxon>Mytiloidea</taxon>
        <taxon>Mytilidae</taxon>
        <taxon>Mytilinae</taxon>
        <taxon>Mytilus</taxon>
    </lineage>
</organism>
<dbReference type="Pfam" id="PF00041">
    <property type="entry name" value="fn3"/>
    <property type="match status" value="1"/>
</dbReference>
<dbReference type="Pfam" id="PF13927">
    <property type="entry name" value="Ig_3"/>
    <property type="match status" value="1"/>
</dbReference>
<keyword evidence="2" id="KW-0472">Membrane</keyword>
<feature type="chain" id="PRO_5026992114" evidence="6">
    <location>
        <begin position="19"/>
        <end position="659"/>
    </location>
</feature>
<accession>A0A6J8D9L9</accession>
<dbReference type="AlphaFoldDB" id="A0A6J8D9L9"/>
<evidence type="ECO:0000256" key="4">
    <source>
        <dbReference type="ARBA" id="ARBA00023180"/>
    </source>
</evidence>
<feature type="signal peptide" evidence="6">
    <location>
        <begin position="1"/>
        <end position="18"/>
    </location>
</feature>
<dbReference type="InterPro" id="IPR003599">
    <property type="entry name" value="Ig_sub"/>
</dbReference>
<dbReference type="PROSITE" id="PS50835">
    <property type="entry name" value="IG_LIKE"/>
    <property type="match status" value="4"/>
</dbReference>
<dbReference type="InterPro" id="IPR013106">
    <property type="entry name" value="Ig_V-set"/>
</dbReference>
<feature type="domain" description="Fibronectin type-III" evidence="8">
    <location>
        <begin position="464"/>
        <end position="571"/>
    </location>
</feature>
<keyword evidence="3" id="KW-1015">Disulfide bond</keyword>
<dbReference type="OrthoDB" id="6161364at2759"/>
<dbReference type="CDD" id="cd00063">
    <property type="entry name" value="FN3"/>
    <property type="match status" value="1"/>
</dbReference>
<dbReference type="InterPro" id="IPR051275">
    <property type="entry name" value="Cell_adhesion_signaling"/>
</dbReference>
<evidence type="ECO:0000313" key="10">
    <source>
        <dbReference type="Proteomes" id="UP000507470"/>
    </source>
</evidence>
<keyword evidence="10" id="KW-1185">Reference proteome</keyword>
<feature type="domain" description="Ig-like" evidence="7">
    <location>
        <begin position="286"/>
        <end position="380"/>
    </location>
</feature>
<feature type="domain" description="Ig-like" evidence="7">
    <location>
        <begin position="197"/>
        <end position="279"/>
    </location>
</feature>
<dbReference type="InterPro" id="IPR036179">
    <property type="entry name" value="Ig-like_dom_sf"/>
</dbReference>
<keyword evidence="6" id="KW-0732">Signal</keyword>
<evidence type="ECO:0000259" key="8">
    <source>
        <dbReference type="PROSITE" id="PS50853"/>
    </source>
</evidence>
<evidence type="ECO:0000256" key="1">
    <source>
        <dbReference type="ARBA" id="ARBA00004479"/>
    </source>
</evidence>
<dbReference type="InterPro" id="IPR007110">
    <property type="entry name" value="Ig-like_dom"/>
</dbReference>
<reference evidence="9 10" key="1">
    <citation type="submission" date="2020-06" db="EMBL/GenBank/DDBJ databases">
        <authorList>
            <person name="Li R."/>
            <person name="Bekaert M."/>
        </authorList>
    </citation>
    <scope>NUCLEOTIDE SEQUENCE [LARGE SCALE GENOMIC DNA]</scope>
    <source>
        <strain evidence="10">wild</strain>
    </source>
</reference>
<feature type="domain" description="Ig-like" evidence="7">
    <location>
        <begin position="28"/>
        <end position="111"/>
    </location>
</feature>
<evidence type="ECO:0000256" key="5">
    <source>
        <dbReference type="ARBA" id="ARBA00023319"/>
    </source>
</evidence>
<dbReference type="SUPFAM" id="SSF48726">
    <property type="entry name" value="Immunoglobulin"/>
    <property type="match status" value="3"/>
</dbReference>
<dbReference type="Pfam" id="PF07686">
    <property type="entry name" value="V-set"/>
    <property type="match status" value="1"/>
</dbReference>
<dbReference type="Gene3D" id="2.60.40.10">
    <property type="entry name" value="Immunoglobulins"/>
    <property type="match status" value="4"/>
</dbReference>
<dbReference type="InterPro" id="IPR003598">
    <property type="entry name" value="Ig_sub2"/>
</dbReference>
<evidence type="ECO:0000259" key="7">
    <source>
        <dbReference type="PROSITE" id="PS50835"/>
    </source>
</evidence>
<sequence length="659" mass="74942">MAVYVRLLMINILSFAYAQSDVYVVIEETVELKCPYPSTSTSTTWFGPQIVSPISKGSTLYWNTKDKRISINGNQSIGQYNLQISRIKTSDLGIYRCSVNIEDISYQHEFSVIQGRPPTDLKILNVQSDNTITGTEGKELTLQCGVISGIPRPLLEWMHNGKTLTENRTDVLNYTFIPKYSDHLVKIFLYLFCGDAPRVYFRNKEKPVRITEGNQLTIICNGNGYPNPNNFTWTKKTELSGNLISNLPSLYINNVKRTDAGKYACEAVNMIGTGRKEIDLLVMYAPGVDIQYKNYTDDTKTRRLICNATGIPSIYNFHDWEHTSDYGNHIRFLSGSNDGILYLPDNAKDSKYQDNGYYKCTVDNKIPDINGNIKQNAQVYLDVKGKPFFVIDNTDTVFGEYHQSFSVAVNIFSNPKYTTLEIFDRNGGDINSGPHLKVIEDYTSIIDAFRGTRVHVKGYRITIRIENLTDEYLTEYTFNVLNDFGQSQHRLSVLRASPPDTPFNNFFIEYRDQDSAIWIEVQAFNNTINAGTSWTVHNLKFGQSYIFRLFARNRIGESNKTSEMFVTINRSNGTRNDVEITACDDIQETNIDSDYGQPVDSLCIDRSVNVQLNVSSSNSESSENDIDENHTFTKDVIVNSYEQLTDDQEPPLPYDALNQ</sequence>
<keyword evidence="5" id="KW-0393">Immunoglobulin domain</keyword>
<evidence type="ECO:0000256" key="3">
    <source>
        <dbReference type="ARBA" id="ARBA00023157"/>
    </source>
</evidence>
<comment type="subcellular location">
    <subcellularLocation>
        <location evidence="1">Membrane</location>
        <topology evidence="1">Single-pass type I membrane protein</topology>
    </subcellularLocation>
</comment>
<evidence type="ECO:0000256" key="2">
    <source>
        <dbReference type="ARBA" id="ARBA00023136"/>
    </source>
</evidence>
<proteinExistence type="predicted"/>
<protein>
    <submittedName>
        <fullName evidence="9">NCAM</fullName>
    </submittedName>
</protein>
<dbReference type="SUPFAM" id="SSF49265">
    <property type="entry name" value="Fibronectin type III"/>
    <property type="match status" value="1"/>
</dbReference>
<gene>
    <name evidence="9" type="ORF">MCOR_37665</name>
</gene>
<dbReference type="EMBL" id="CACVKT020006849">
    <property type="protein sequence ID" value="CAC5403800.1"/>
    <property type="molecule type" value="Genomic_DNA"/>
</dbReference>
<feature type="domain" description="Ig-like" evidence="7">
    <location>
        <begin position="118"/>
        <end position="162"/>
    </location>
</feature>
<dbReference type="InterPro" id="IPR036116">
    <property type="entry name" value="FN3_sf"/>
</dbReference>
<keyword evidence="4" id="KW-0325">Glycoprotein</keyword>